<feature type="transmembrane region" description="Helical" evidence="1">
    <location>
        <begin position="148"/>
        <end position="168"/>
    </location>
</feature>
<evidence type="ECO:0000256" key="1">
    <source>
        <dbReference type="SAM" id="Phobius"/>
    </source>
</evidence>
<dbReference type="Pfam" id="PF00990">
    <property type="entry name" value="GGDEF"/>
    <property type="match status" value="1"/>
</dbReference>
<dbReference type="NCBIfam" id="TIGR00254">
    <property type="entry name" value="GGDEF"/>
    <property type="match status" value="1"/>
</dbReference>
<evidence type="ECO:0000313" key="3">
    <source>
        <dbReference type="EMBL" id="ADU29347.1"/>
    </source>
</evidence>
<dbReference type="InterPro" id="IPR050469">
    <property type="entry name" value="Diguanylate_Cyclase"/>
</dbReference>
<dbReference type="InterPro" id="IPR000160">
    <property type="entry name" value="GGDEF_dom"/>
</dbReference>
<dbReference type="AlphaFoldDB" id="E6TQG9"/>
<dbReference type="KEGG" id="bco:Bcell_1076"/>
<evidence type="ECO:0000313" key="4">
    <source>
        <dbReference type="Proteomes" id="UP000001401"/>
    </source>
</evidence>
<dbReference type="PROSITE" id="PS50887">
    <property type="entry name" value="GGDEF"/>
    <property type="match status" value="1"/>
</dbReference>
<dbReference type="GO" id="GO:1902201">
    <property type="term" value="P:negative regulation of bacterial-type flagellum-dependent cell motility"/>
    <property type="evidence" value="ECO:0007669"/>
    <property type="project" value="TreeGrafter"/>
</dbReference>
<dbReference type="GO" id="GO:0043709">
    <property type="term" value="P:cell adhesion involved in single-species biofilm formation"/>
    <property type="evidence" value="ECO:0007669"/>
    <property type="project" value="TreeGrafter"/>
</dbReference>
<gene>
    <name evidence="3" type="ordered locus">Bcell_1076</name>
</gene>
<proteinExistence type="predicted"/>
<dbReference type="PANTHER" id="PTHR45138">
    <property type="entry name" value="REGULATORY COMPONENTS OF SENSORY TRANSDUCTION SYSTEM"/>
    <property type="match status" value="1"/>
</dbReference>
<dbReference type="InterPro" id="IPR043128">
    <property type="entry name" value="Rev_trsase/Diguanyl_cyclase"/>
</dbReference>
<feature type="transmembrane region" description="Helical" evidence="1">
    <location>
        <begin position="94"/>
        <end position="111"/>
    </location>
</feature>
<keyword evidence="4" id="KW-1185">Reference proteome</keyword>
<dbReference type="GO" id="GO:0005886">
    <property type="term" value="C:plasma membrane"/>
    <property type="evidence" value="ECO:0007669"/>
    <property type="project" value="TreeGrafter"/>
</dbReference>
<dbReference type="STRING" id="649639.Bcell_1076"/>
<dbReference type="Gene3D" id="3.30.70.270">
    <property type="match status" value="1"/>
</dbReference>
<dbReference type="EMBL" id="CP002394">
    <property type="protein sequence ID" value="ADU29347.1"/>
    <property type="molecule type" value="Genomic_DNA"/>
</dbReference>
<dbReference type="GO" id="GO:0052621">
    <property type="term" value="F:diguanylate cyclase activity"/>
    <property type="evidence" value="ECO:0007669"/>
    <property type="project" value="TreeGrafter"/>
</dbReference>
<dbReference type="SMART" id="SM00267">
    <property type="entry name" value="GGDEF"/>
    <property type="match status" value="1"/>
</dbReference>
<dbReference type="OrthoDB" id="9759607at2"/>
<dbReference type="CDD" id="cd01949">
    <property type="entry name" value="GGDEF"/>
    <property type="match status" value="1"/>
</dbReference>
<dbReference type="RefSeq" id="WP_013487688.1">
    <property type="nucleotide sequence ID" value="NC_014829.1"/>
</dbReference>
<dbReference type="SUPFAM" id="SSF55073">
    <property type="entry name" value="Nucleotide cyclase"/>
    <property type="match status" value="1"/>
</dbReference>
<keyword evidence="1" id="KW-0472">Membrane</keyword>
<feature type="transmembrane region" description="Helical" evidence="1">
    <location>
        <begin position="118"/>
        <end position="136"/>
    </location>
</feature>
<keyword evidence="1" id="KW-1133">Transmembrane helix</keyword>
<name>E6TQG9_EVAC2</name>
<organism evidence="3 4">
    <name type="scientific">Evansella cellulosilytica (strain ATCC 21833 / DSM 2522 / FERM P-1141 / JCM 9156 / N-4)</name>
    <name type="common">Bacillus cellulosilyticus</name>
    <dbReference type="NCBI Taxonomy" id="649639"/>
    <lineage>
        <taxon>Bacteria</taxon>
        <taxon>Bacillati</taxon>
        <taxon>Bacillota</taxon>
        <taxon>Bacilli</taxon>
        <taxon>Bacillales</taxon>
        <taxon>Bacillaceae</taxon>
        <taxon>Evansella</taxon>
    </lineage>
</organism>
<dbReference type="FunFam" id="3.30.70.270:FF:000001">
    <property type="entry name" value="Diguanylate cyclase domain protein"/>
    <property type="match status" value="1"/>
</dbReference>
<dbReference type="HOGENOM" id="CLU_000445_11_1_9"/>
<protein>
    <submittedName>
        <fullName evidence="3">Diguanylate cyclase</fullName>
    </submittedName>
</protein>
<dbReference type="Proteomes" id="UP000001401">
    <property type="component" value="Chromosome"/>
</dbReference>
<accession>E6TQG9</accession>
<sequence length="353" mass="40479">MGVHGSIDRIKQIDYITNIFMVVAFFIHFFWAFLFFWLDIPLLGYVNIVSSFVYVCGYYLVKRGHTLVALYIGHIEIVVHTSIAIYLLGIGAGFQYYIVHAIILTFIALKPSTLVKSMIVFIDMVILIILSLHSRAPSIEIEVVYIDGLLLMNTVFVCITLAVLTYLYRKVTDTTEKYLINLNKQLEIAANTDSLTNLFNRRSIIVNLKEAEADFEQKQKPFTIILADIDNFKQINDSFGHDCGDMVLKECANFLKEFFRGHPVARWGGEEFLILLQDTQIAEAHHVLEKLRQRFEEDITFSYHDKPFKISMTYGLTEYDEAKVDVLDCIKDADKALIEGKNQGKNCIVLSRT</sequence>
<dbReference type="InterPro" id="IPR029787">
    <property type="entry name" value="Nucleotide_cyclase"/>
</dbReference>
<feature type="transmembrane region" description="Helical" evidence="1">
    <location>
        <begin position="15"/>
        <end position="36"/>
    </location>
</feature>
<keyword evidence="1" id="KW-0812">Transmembrane</keyword>
<evidence type="ECO:0000259" key="2">
    <source>
        <dbReference type="PROSITE" id="PS50887"/>
    </source>
</evidence>
<feature type="transmembrane region" description="Helical" evidence="1">
    <location>
        <begin position="42"/>
        <end position="61"/>
    </location>
</feature>
<feature type="domain" description="GGDEF" evidence="2">
    <location>
        <begin position="220"/>
        <end position="353"/>
    </location>
</feature>
<dbReference type="eggNOG" id="COG3706">
    <property type="taxonomic scope" value="Bacteria"/>
</dbReference>
<reference evidence="3" key="1">
    <citation type="submission" date="2010-12" db="EMBL/GenBank/DDBJ databases">
        <title>Complete sequence of Bacillus cellulosilyticus DSM 2522.</title>
        <authorList>
            <consortium name="US DOE Joint Genome Institute"/>
            <person name="Lucas S."/>
            <person name="Copeland A."/>
            <person name="Lapidus A."/>
            <person name="Cheng J.-F."/>
            <person name="Bruce D."/>
            <person name="Goodwin L."/>
            <person name="Pitluck S."/>
            <person name="Chertkov O."/>
            <person name="Detter J.C."/>
            <person name="Han C."/>
            <person name="Tapia R."/>
            <person name="Land M."/>
            <person name="Hauser L."/>
            <person name="Jeffries C."/>
            <person name="Kyrpides N."/>
            <person name="Ivanova N."/>
            <person name="Mikhailova N."/>
            <person name="Brumm P."/>
            <person name="Mead D."/>
            <person name="Woyke T."/>
        </authorList>
    </citation>
    <scope>NUCLEOTIDE SEQUENCE [LARGE SCALE GENOMIC DNA]</scope>
    <source>
        <strain evidence="3">DSM 2522</strain>
    </source>
</reference>
<dbReference type="PANTHER" id="PTHR45138:SF9">
    <property type="entry name" value="DIGUANYLATE CYCLASE DGCM-RELATED"/>
    <property type="match status" value="1"/>
</dbReference>